<dbReference type="InterPro" id="IPR036249">
    <property type="entry name" value="Thioredoxin-like_sf"/>
</dbReference>
<dbReference type="AlphaFoldDB" id="D6Z048"/>
<dbReference type="PANTHER" id="PTHR36450">
    <property type="entry name" value="THIOREDOXIN"/>
    <property type="match status" value="1"/>
</dbReference>
<organism evidence="2 3">
    <name type="scientific">Desulfurivibrio alkaliphilus (strain DSM 19089 / UNIQEM U267 / AHT2)</name>
    <dbReference type="NCBI Taxonomy" id="589865"/>
    <lineage>
        <taxon>Bacteria</taxon>
        <taxon>Pseudomonadati</taxon>
        <taxon>Thermodesulfobacteriota</taxon>
        <taxon>Desulfobulbia</taxon>
        <taxon>Desulfobulbales</taxon>
        <taxon>Desulfobulbaceae</taxon>
        <taxon>Desulfurivibrio</taxon>
    </lineage>
</organism>
<dbReference type="Gene3D" id="3.40.30.10">
    <property type="entry name" value="Glutaredoxin"/>
    <property type="match status" value="1"/>
</dbReference>
<dbReference type="EMBL" id="CP001940">
    <property type="protein sequence ID" value="ADH87081.1"/>
    <property type="molecule type" value="Genomic_DNA"/>
</dbReference>
<keyword evidence="3" id="KW-1185">Reference proteome</keyword>
<gene>
    <name evidence="2" type="ordered locus">DaAHT2_2416</name>
</gene>
<dbReference type="SUPFAM" id="SSF52833">
    <property type="entry name" value="Thioredoxin-like"/>
    <property type="match status" value="1"/>
</dbReference>
<feature type="domain" description="Thioredoxin-like fold" evidence="1">
    <location>
        <begin position="84"/>
        <end position="157"/>
    </location>
</feature>
<reference evidence="3" key="1">
    <citation type="submission" date="2010-02" db="EMBL/GenBank/DDBJ databases">
        <title>Complete sequence of Desulfurivibrio alkaliphilus AHT2.</title>
        <authorList>
            <consortium name="US DOE Joint Genome Institute"/>
            <person name="Pitluck S."/>
            <person name="Chertkov O."/>
            <person name="Detter J.C."/>
            <person name="Han C."/>
            <person name="Tapia R."/>
            <person name="Larimer F."/>
            <person name="Land M."/>
            <person name="Hauser L."/>
            <person name="Kyrpides N."/>
            <person name="Mikhailova N."/>
            <person name="Sorokin D.Y."/>
            <person name="Muyzer G."/>
            <person name="Woyke T."/>
        </authorList>
    </citation>
    <scope>NUCLEOTIDE SEQUENCE [LARGE SCALE GENOMIC DNA]</scope>
    <source>
        <strain evidence="3">DSM 19089 / UNIQEM U267 / AHT2</strain>
    </source>
</reference>
<dbReference type="OrthoDB" id="5431858at2"/>
<dbReference type="Proteomes" id="UP000001508">
    <property type="component" value="Chromosome"/>
</dbReference>
<dbReference type="RefSeq" id="WP_013164593.1">
    <property type="nucleotide sequence ID" value="NC_014216.1"/>
</dbReference>
<protein>
    <submittedName>
        <fullName evidence="2">Redox-active disulfide protein 2</fullName>
    </submittedName>
</protein>
<dbReference type="NCBIfam" id="TIGR00412">
    <property type="entry name" value="redox_disulf_2"/>
    <property type="match status" value="1"/>
</dbReference>
<dbReference type="InParanoid" id="D6Z048"/>
<dbReference type="InterPro" id="IPR012336">
    <property type="entry name" value="Thioredoxin-like_fold"/>
</dbReference>
<proteinExistence type="predicted"/>
<dbReference type="eggNOG" id="COG0526">
    <property type="taxonomic scope" value="Bacteria"/>
</dbReference>
<dbReference type="STRING" id="589865.DaAHT2_2416"/>
<evidence type="ECO:0000313" key="2">
    <source>
        <dbReference type="EMBL" id="ADH87081.1"/>
    </source>
</evidence>
<accession>D6Z048</accession>
<name>D6Z048_DESAT</name>
<dbReference type="PANTHER" id="PTHR36450:SF1">
    <property type="entry name" value="THIOREDOXIN"/>
    <property type="match status" value="1"/>
</dbReference>
<dbReference type="InterPro" id="IPR005243">
    <property type="entry name" value="THIRX-like_proc"/>
</dbReference>
<evidence type="ECO:0000313" key="3">
    <source>
        <dbReference type="Proteomes" id="UP000001508"/>
    </source>
</evidence>
<sequence length="170" mass="19052">MESPLQRSLKVGRAVIGLLGLDVALGKALADQDHPREQILERLYRQVAEQNYIPPGREELYHQALAQEYDRLQRGEQRQDGTLQIRILGPGCVSCNRLGTMVLEVMSELGIAADILQIQDPDEIGRFGMPRTPALVINDQLLCAGRQPAKAKLEEWLREAADQQNSSNRQ</sequence>
<evidence type="ECO:0000259" key="1">
    <source>
        <dbReference type="Pfam" id="PF13192"/>
    </source>
</evidence>
<dbReference type="Pfam" id="PF13192">
    <property type="entry name" value="Thioredoxin_3"/>
    <property type="match status" value="1"/>
</dbReference>
<dbReference type="KEGG" id="dak:DaAHT2_2416"/>
<dbReference type="HOGENOM" id="CLU_1537599_0_0_7"/>